<proteinExistence type="predicted"/>
<dbReference type="EMBL" id="UINC01062103">
    <property type="protein sequence ID" value="SVB88380.1"/>
    <property type="molecule type" value="Genomic_DNA"/>
</dbReference>
<evidence type="ECO:0000313" key="1">
    <source>
        <dbReference type="EMBL" id="SVB88380.1"/>
    </source>
</evidence>
<dbReference type="AlphaFoldDB" id="A0A382HM52"/>
<accession>A0A382HM52</accession>
<reference evidence="1" key="1">
    <citation type="submission" date="2018-05" db="EMBL/GenBank/DDBJ databases">
        <authorList>
            <person name="Lanie J.A."/>
            <person name="Ng W.-L."/>
            <person name="Kazmierczak K.M."/>
            <person name="Andrzejewski T.M."/>
            <person name="Davidsen T.M."/>
            <person name="Wayne K.J."/>
            <person name="Tettelin H."/>
            <person name="Glass J.I."/>
            <person name="Rusch D."/>
            <person name="Podicherti R."/>
            <person name="Tsui H.-C.T."/>
            <person name="Winkler M.E."/>
        </authorList>
    </citation>
    <scope>NUCLEOTIDE SEQUENCE</scope>
</reference>
<feature type="non-terminal residue" evidence="1">
    <location>
        <position position="73"/>
    </location>
</feature>
<name>A0A382HM52_9ZZZZ</name>
<sequence>MNVYQRILCVKVELCEMGISKDRTQKHQGYGFRGVEDVLGVVSALHCKYRLDFEWCGIDGLETKTASNGKGYH</sequence>
<gene>
    <name evidence="1" type="ORF">METZ01_LOCUS241234</name>
</gene>
<protein>
    <submittedName>
        <fullName evidence="1">Uncharacterized protein</fullName>
    </submittedName>
</protein>
<organism evidence="1">
    <name type="scientific">marine metagenome</name>
    <dbReference type="NCBI Taxonomy" id="408172"/>
    <lineage>
        <taxon>unclassified sequences</taxon>
        <taxon>metagenomes</taxon>
        <taxon>ecological metagenomes</taxon>
    </lineage>
</organism>